<dbReference type="Proteomes" id="UP001558613">
    <property type="component" value="Unassembled WGS sequence"/>
</dbReference>
<sequence length="103" mass="11999">MEENKGDGTKTERVHRLRKPPKHCRIKNTSTEAPAHDDRSERRANTDVMHSRVIFPRPENENNHSSTRSNRQSHERDVRSGSERFSADASHSREKAWRGLNEN</sequence>
<organism evidence="2 3">
    <name type="scientific">Cirrhinus molitorella</name>
    <name type="common">mud carp</name>
    <dbReference type="NCBI Taxonomy" id="172907"/>
    <lineage>
        <taxon>Eukaryota</taxon>
        <taxon>Metazoa</taxon>
        <taxon>Chordata</taxon>
        <taxon>Craniata</taxon>
        <taxon>Vertebrata</taxon>
        <taxon>Euteleostomi</taxon>
        <taxon>Actinopterygii</taxon>
        <taxon>Neopterygii</taxon>
        <taxon>Teleostei</taxon>
        <taxon>Ostariophysi</taxon>
        <taxon>Cypriniformes</taxon>
        <taxon>Cyprinidae</taxon>
        <taxon>Labeoninae</taxon>
        <taxon>Labeonini</taxon>
        <taxon>Cirrhinus</taxon>
    </lineage>
</organism>
<accession>A0ABR3M3H5</accession>
<keyword evidence="3" id="KW-1185">Reference proteome</keyword>
<comment type="caution">
    <text evidence="2">The sequence shown here is derived from an EMBL/GenBank/DDBJ whole genome shotgun (WGS) entry which is preliminary data.</text>
</comment>
<feature type="compositionally biased region" description="Basic and acidic residues" evidence="1">
    <location>
        <begin position="34"/>
        <end position="45"/>
    </location>
</feature>
<name>A0ABR3M3H5_9TELE</name>
<feature type="compositionally biased region" description="Basic and acidic residues" evidence="1">
    <location>
        <begin position="72"/>
        <end position="97"/>
    </location>
</feature>
<evidence type="ECO:0000313" key="2">
    <source>
        <dbReference type="EMBL" id="KAL1258464.1"/>
    </source>
</evidence>
<evidence type="ECO:0000256" key="1">
    <source>
        <dbReference type="SAM" id="MobiDB-lite"/>
    </source>
</evidence>
<evidence type="ECO:0000313" key="3">
    <source>
        <dbReference type="Proteomes" id="UP001558613"/>
    </source>
</evidence>
<feature type="compositionally biased region" description="Basic and acidic residues" evidence="1">
    <location>
        <begin position="1"/>
        <end position="14"/>
    </location>
</feature>
<feature type="region of interest" description="Disordered" evidence="1">
    <location>
        <begin position="1"/>
        <end position="103"/>
    </location>
</feature>
<protein>
    <submittedName>
        <fullName evidence="2">Uncharacterized protein</fullName>
    </submittedName>
</protein>
<feature type="compositionally biased region" description="Basic residues" evidence="1">
    <location>
        <begin position="15"/>
        <end position="26"/>
    </location>
</feature>
<gene>
    <name evidence="2" type="ORF">QQF64_011708</name>
</gene>
<proteinExistence type="predicted"/>
<dbReference type="EMBL" id="JAYMGO010000017">
    <property type="protein sequence ID" value="KAL1258464.1"/>
    <property type="molecule type" value="Genomic_DNA"/>
</dbReference>
<reference evidence="2 3" key="1">
    <citation type="submission" date="2023-09" db="EMBL/GenBank/DDBJ databases">
        <authorList>
            <person name="Wang M."/>
        </authorList>
    </citation>
    <scope>NUCLEOTIDE SEQUENCE [LARGE SCALE GENOMIC DNA]</scope>
    <source>
        <strain evidence="2">GT-2023</strain>
        <tissue evidence="2">Liver</tissue>
    </source>
</reference>